<dbReference type="InterPro" id="IPR027417">
    <property type="entry name" value="P-loop_NTPase"/>
</dbReference>
<keyword evidence="2 8" id="KW-0812">Transmembrane</keyword>
<dbReference type="InterPro" id="IPR003593">
    <property type="entry name" value="AAA+_ATPase"/>
</dbReference>
<reference evidence="12" key="1">
    <citation type="journal article" date="2019" name="Int. J. Syst. Evol. Microbiol.">
        <title>The Global Catalogue of Microorganisms (GCM) 10K type strain sequencing project: providing services to taxonomists for standard genome sequencing and annotation.</title>
        <authorList>
            <consortium name="The Broad Institute Genomics Platform"/>
            <consortium name="The Broad Institute Genome Sequencing Center for Infectious Disease"/>
            <person name="Wu L."/>
            <person name="Ma J."/>
        </authorList>
    </citation>
    <scope>NUCLEOTIDE SEQUENCE [LARGE SCALE GENOMIC DNA]</scope>
    <source>
        <strain evidence="12">JCM 30846</strain>
    </source>
</reference>
<comment type="caution">
    <text evidence="11">The sequence shown here is derived from an EMBL/GenBank/DDBJ whole genome shotgun (WGS) entry which is preliminary data.</text>
</comment>
<feature type="transmembrane region" description="Helical" evidence="8">
    <location>
        <begin position="257"/>
        <end position="275"/>
    </location>
</feature>
<evidence type="ECO:0000313" key="11">
    <source>
        <dbReference type="EMBL" id="GAA3726918.1"/>
    </source>
</evidence>
<proteinExistence type="predicted"/>
<dbReference type="InterPro" id="IPR011527">
    <property type="entry name" value="ABC1_TM_dom"/>
</dbReference>
<evidence type="ECO:0000256" key="5">
    <source>
        <dbReference type="ARBA" id="ARBA00022989"/>
    </source>
</evidence>
<evidence type="ECO:0000256" key="8">
    <source>
        <dbReference type="SAM" id="Phobius"/>
    </source>
</evidence>
<dbReference type="SUPFAM" id="SSF90123">
    <property type="entry name" value="ABC transporter transmembrane region"/>
    <property type="match status" value="1"/>
</dbReference>
<keyword evidence="4 11" id="KW-0067">ATP-binding</keyword>
<dbReference type="Gene3D" id="1.20.1560.10">
    <property type="entry name" value="ABC transporter type 1, transmembrane domain"/>
    <property type="match status" value="1"/>
</dbReference>
<evidence type="ECO:0000313" key="12">
    <source>
        <dbReference type="Proteomes" id="UP001499884"/>
    </source>
</evidence>
<keyword evidence="5 8" id="KW-1133">Transmembrane helix</keyword>
<dbReference type="InterPro" id="IPR003439">
    <property type="entry name" value="ABC_transporter-like_ATP-bd"/>
</dbReference>
<evidence type="ECO:0000256" key="1">
    <source>
        <dbReference type="ARBA" id="ARBA00004651"/>
    </source>
</evidence>
<dbReference type="Proteomes" id="UP001499884">
    <property type="component" value="Unassembled WGS sequence"/>
</dbReference>
<gene>
    <name evidence="11" type="ORF">GCM10023082_26120</name>
</gene>
<comment type="subcellular location">
    <subcellularLocation>
        <location evidence="1">Cell membrane</location>
        <topology evidence="1">Multi-pass membrane protein</topology>
    </subcellularLocation>
</comment>
<dbReference type="Gene3D" id="3.40.50.300">
    <property type="entry name" value="P-loop containing nucleotide triphosphate hydrolases"/>
    <property type="match status" value="1"/>
</dbReference>
<dbReference type="InterPro" id="IPR039421">
    <property type="entry name" value="Type_1_exporter"/>
</dbReference>
<dbReference type="SMART" id="SM00382">
    <property type="entry name" value="AAA"/>
    <property type="match status" value="1"/>
</dbReference>
<feature type="compositionally biased region" description="Low complexity" evidence="7">
    <location>
        <begin position="28"/>
        <end position="44"/>
    </location>
</feature>
<dbReference type="PANTHER" id="PTHR43394">
    <property type="entry name" value="ATP-DEPENDENT PERMEASE MDL1, MITOCHONDRIAL"/>
    <property type="match status" value="1"/>
</dbReference>
<dbReference type="SUPFAM" id="SSF52540">
    <property type="entry name" value="P-loop containing nucleoside triphosphate hydrolases"/>
    <property type="match status" value="1"/>
</dbReference>
<evidence type="ECO:0000256" key="2">
    <source>
        <dbReference type="ARBA" id="ARBA00022692"/>
    </source>
</evidence>
<keyword evidence="6 8" id="KW-0472">Membrane</keyword>
<keyword evidence="12" id="KW-1185">Reference proteome</keyword>
<feature type="compositionally biased region" description="Pro residues" evidence="7">
    <location>
        <begin position="45"/>
        <end position="55"/>
    </location>
</feature>
<evidence type="ECO:0000259" key="9">
    <source>
        <dbReference type="PROSITE" id="PS50893"/>
    </source>
</evidence>
<dbReference type="PANTHER" id="PTHR43394:SF1">
    <property type="entry name" value="ATP-BINDING CASSETTE SUB-FAMILY B MEMBER 10, MITOCHONDRIAL"/>
    <property type="match status" value="1"/>
</dbReference>
<feature type="domain" description="ABC transmembrane type-1" evidence="10">
    <location>
        <begin position="150"/>
        <end position="427"/>
    </location>
</feature>
<keyword evidence="3" id="KW-0547">Nucleotide-binding</keyword>
<evidence type="ECO:0000256" key="7">
    <source>
        <dbReference type="SAM" id="MobiDB-lite"/>
    </source>
</evidence>
<accession>A0ABP7EX26</accession>
<evidence type="ECO:0000256" key="6">
    <source>
        <dbReference type="ARBA" id="ARBA00023136"/>
    </source>
</evidence>
<evidence type="ECO:0000256" key="3">
    <source>
        <dbReference type="ARBA" id="ARBA00022741"/>
    </source>
</evidence>
<feature type="domain" description="ABC transporter" evidence="9">
    <location>
        <begin position="461"/>
        <end position="703"/>
    </location>
</feature>
<protein>
    <submittedName>
        <fullName evidence="11">ABC transporter ATP-binding protein</fullName>
    </submittedName>
</protein>
<evidence type="ECO:0000256" key="4">
    <source>
        <dbReference type="ARBA" id="ARBA00022840"/>
    </source>
</evidence>
<name>A0ABP7EX26_9ACTN</name>
<organism evidence="11 12">
    <name type="scientific">Streptomyces tremellae</name>
    <dbReference type="NCBI Taxonomy" id="1124239"/>
    <lineage>
        <taxon>Bacteria</taxon>
        <taxon>Bacillati</taxon>
        <taxon>Actinomycetota</taxon>
        <taxon>Actinomycetes</taxon>
        <taxon>Kitasatosporales</taxon>
        <taxon>Streptomycetaceae</taxon>
        <taxon>Streptomyces</taxon>
    </lineage>
</organism>
<dbReference type="Pfam" id="PF00005">
    <property type="entry name" value="ABC_tran"/>
    <property type="match status" value="1"/>
</dbReference>
<dbReference type="GO" id="GO:0005524">
    <property type="term" value="F:ATP binding"/>
    <property type="evidence" value="ECO:0007669"/>
    <property type="project" value="UniProtKB-KW"/>
</dbReference>
<dbReference type="PROSITE" id="PS50893">
    <property type="entry name" value="ABC_TRANSPORTER_2"/>
    <property type="match status" value="1"/>
</dbReference>
<evidence type="ECO:0000259" key="10">
    <source>
        <dbReference type="PROSITE" id="PS50929"/>
    </source>
</evidence>
<dbReference type="EMBL" id="BAABEP010000014">
    <property type="protein sequence ID" value="GAA3726918.1"/>
    <property type="molecule type" value="Genomic_DNA"/>
</dbReference>
<feature type="compositionally biased region" description="Low complexity" evidence="7">
    <location>
        <begin position="56"/>
        <end position="69"/>
    </location>
</feature>
<feature type="region of interest" description="Disordered" evidence="7">
    <location>
        <begin position="712"/>
        <end position="734"/>
    </location>
</feature>
<dbReference type="PROSITE" id="PS50929">
    <property type="entry name" value="ABC_TM1F"/>
    <property type="match status" value="1"/>
</dbReference>
<feature type="region of interest" description="Disordered" evidence="7">
    <location>
        <begin position="1"/>
        <end position="86"/>
    </location>
</feature>
<sequence length="734" mass="77446">MAKPHPTRNTETTSRTAPGGPPPPAAPPERTAPGRAAPDQAALPEAPPAEAPTPGTPRTETTQTVQDPPAGTPPTDTPEGAAVSDSEQTLFGGPLRYDLGFAQHEDAFLQLNLRAMLARLPYLLRLTGNLAWEADRRALQAVTAAELGRGAVQAVGLVAVNKVLAHLLSGGSTADRLAQASGALAVAGGAAVVGALLRALATAATGQLEPKVERVATERYLWHTARVELAAIEDDEFHKLLDSAQYGAGSARRMVRYCQSVLGAMLSLVAAAGVLAVLHPLLLPLLVAMTLPRSWAALSLARRRYLSFQVWVQHQRAGQLLSRLLISTDAAPEIRVHGIGPYLLHHYRAMSEAQEAEQRRLARLAARTGLVAAGWTGLATAATYATLGGLLWTGAMALSVGGTAVLAIRTGSASLDNLVLQINYLHEESLFVGDLHRLIEEAKLRAVPEGGAALPENPAAITFEDVVFTYRGKDNKRALDGVSLTVPAGKIVALVGENGSGKTTLVKLLSGLYQPDAGRILWDGVDAATADRAELVSRVAVVGQDFYRWPFTAAVNVSIGRPDAPVSQDRLDAAAHYAGADDLIASLPRGWSTLLARAYKGGHQLSGGEWQRLGLARAHYRAGRLLIVDEPTSALDAKAEQRLFEQIRALADAGQTVILITHRLGSVRAADLIHVLDHGKVIESGTFDALISPTTPGPGAFRTLYTLQAAQYAPPSPGTPGRAPTETADAPARP</sequence>
<dbReference type="InterPro" id="IPR036640">
    <property type="entry name" value="ABC1_TM_sf"/>
</dbReference>